<keyword evidence="2" id="KW-1185">Reference proteome</keyword>
<organism evidence="1 2">
    <name type="scientific">Acuticoccus sediminis</name>
    <dbReference type="NCBI Taxonomy" id="2184697"/>
    <lineage>
        <taxon>Bacteria</taxon>
        <taxon>Pseudomonadati</taxon>
        <taxon>Pseudomonadota</taxon>
        <taxon>Alphaproteobacteria</taxon>
        <taxon>Hyphomicrobiales</taxon>
        <taxon>Amorphaceae</taxon>
        <taxon>Acuticoccus</taxon>
    </lineage>
</organism>
<accession>A0A8B2NPE2</accession>
<proteinExistence type="predicted"/>
<dbReference type="EMBL" id="QHHQ01000004">
    <property type="protein sequence ID" value="RAI00139.1"/>
    <property type="molecule type" value="Genomic_DNA"/>
</dbReference>
<gene>
    <name evidence="1" type="ORF">DLJ53_20735</name>
</gene>
<name>A0A8B2NPE2_9HYPH</name>
<reference evidence="1 2" key="1">
    <citation type="submission" date="2018-05" db="EMBL/GenBank/DDBJ databases">
        <title>Acuticoccus sediminis sp. nov., isolated from deep-sea sediment of Indian Ocean.</title>
        <authorList>
            <person name="Liu X."/>
            <person name="Lai Q."/>
            <person name="Du Y."/>
            <person name="Sun F."/>
            <person name="Zhang X."/>
            <person name="Wang S."/>
            <person name="Shao Z."/>
        </authorList>
    </citation>
    <scope>NUCLEOTIDE SEQUENCE [LARGE SCALE GENOMIC DNA]</scope>
    <source>
        <strain evidence="1 2">PTG4-2</strain>
    </source>
</reference>
<dbReference type="Proteomes" id="UP000249590">
    <property type="component" value="Unassembled WGS sequence"/>
</dbReference>
<protein>
    <submittedName>
        <fullName evidence="1">Uncharacterized protein</fullName>
    </submittedName>
</protein>
<evidence type="ECO:0000313" key="1">
    <source>
        <dbReference type="EMBL" id="RAI00139.1"/>
    </source>
</evidence>
<comment type="caution">
    <text evidence="1">The sequence shown here is derived from an EMBL/GenBank/DDBJ whole genome shotgun (WGS) entry which is preliminary data.</text>
</comment>
<dbReference type="AlphaFoldDB" id="A0A8B2NPE2"/>
<evidence type="ECO:0000313" key="2">
    <source>
        <dbReference type="Proteomes" id="UP000249590"/>
    </source>
</evidence>
<sequence>MAEAPSWFGEVERAAWDRFRAEIPWLTEADRVLVEVASTLRARLATDPAMSVNAIAQLRMCLSAMGATPADRSRVDIPQNDDDPLTCYFN</sequence>